<dbReference type="EMBL" id="JAINUG010001558">
    <property type="protein sequence ID" value="KAJ8355179.1"/>
    <property type="molecule type" value="Genomic_DNA"/>
</dbReference>
<evidence type="ECO:0000313" key="2">
    <source>
        <dbReference type="Proteomes" id="UP001221898"/>
    </source>
</evidence>
<sequence length="96" mass="10848">MRDSWLLCEPNLTAREIRLTPGIRRDLPDTLPATLRFPWDVSRRAPGRCAPEPRAMSRTLPVTGAALKARSAEARLNEAPVEAALIRPLLRHRCRK</sequence>
<accession>A0AAD7VWW9</accession>
<reference evidence="1" key="1">
    <citation type="journal article" date="2023" name="Science">
        <title>Genome structures resolve the early diversification of teleost fishes.</title>
        <authorList>
            <person name="Parey E."/>
            <person name="Louis A."/>
            <person name="Montfort J."/>
            <person name="Bouchez O."/>
            <person name="Roques C."/>
            <person name="Iampietro C."/>
            <person name="Lluch J."/>
            <person name="Castinel A."/>
            <person name="Donnadieu C."/>
            <person name="Desvignes T."/>
            <person name="Floi Bucao C."/>
            <person name="Jouanno E."/>
            <person name="Wen M."/>
            <person name="Mejri S."/>
            <person name="Dirks R."/>
            <person name="Jansen H."/>
            <person name="Henkel C."/>
            <person name="Chen W.J."/>
            <person name="Zahm M."/>
            <person name="Cabau C."/>
            <person name="Klopp C."/>
            <person name="Thompson A.W."/>
            <person name="Robinson-Rechavi M."/>
            <person name="Braasch I."/>
            <person name="Lecointre G."/>
            <person name="Bobe J."/>
            <person name="Postlethwait J.H."/>
            <person name="Berthelot C."/>
            <person name="Roest Crollius H."/>
            <person name="Guiguen Y."/>
        </authorList>
    </citation>
    <scope>NUCLEOTIDE SEQUENCE</scope>
    <source>
        <tissue evidence="1">Blood</tissue>
    </source>
</reference>
<dbReference type="AlphaFoldDB" id="A0AAD7VWW9"/>
<name>A0AAD7VWW9_9TELE</name>
<proteinExistence type="predicted"/>
<organism evidence="1 2">
    <name type="scientific">Aldrovandia affinis</name>
    <dbReference type="NCBI Taxonomy" id="143900"/>
    <lineage>
        <taxon>Eukaryota</taxon>
        <taxon>Metazoa</taxon>
        <taxon>Chordata</taxon>
        <taxon>Craniata</taxon>
        <taxon>Vertebrata</taxon>
        <taxon>Euteleostomi</taxon>
        <taxon>Actinopterygii</taxon>
        <taxon>Neopterygii</taxon>
        <taxon>Teleostei</taxon>
        <taxon>Notacanthiformes</taxon>
        <taxon>Halosauridae</taxon>
        <taxon>Aldrovandia</taxon>
    </lineage>
</organism>
<evidence type="ECO:0000313" key="1">
    <source>
        <dbReference type="EMBL" id="KAJ8355179.1"/>
    </source>
</evidence>
<dbReference type="Proteomes" id="UP001221898">
    <property type="component" value="Unassembled WGS sequence"/>
</dbReference>
<gene>
    <name evidence="1" type="ORF">AAFF_G00088090</name>
</gene>
<keyword evidence="2" id="KW-1185">Reference proteome</keyword>
<protein>
    <submittedName>
        <fullName evidence="1">Uncharacterized protein</fullName>
    </submittedName>
</protein>
<comment type="caution">
    <text evidence="1">The sequence shown here is derived from an EMBL/GenBank/DDBJ whole genome shotgun (WGS) entry which is preliminary data.</text>
</comment>